<dbReference type="PANTHER" id="PTHR12127">
    <property type="entry name" value="MUCOLIPIN"/>
    <property type="match status" value="1"/>
</dbReference>
<evidence type="ECO:0000259" key="2">
    <source>
        <dbReference type="Pfam" id="PF21381"/>
    </source>
</evidence>
<dbReference type="EMBL" id="JAINUG010000562">
    <property type="protein sequence ID" value="KAJ8366643.1"/>
    <property type="molecule type" value="Genomic_DNA"/>
</dbReference>
<dbReference type="AlphaFoldDB" id="A0AAD7R5M0"/>
<feature type="domain" description="Mucolipin extracytosolic" evidence="2">
    <location>
        <begin position="91"/>
        <end position="218"/>
    </location>
</feature>
<dbReference type="GO" id="GO:0005765">
    <property type="term" value="C:lysosomal membrane"/>
    <property type="evidence" value="ECO:0007669"/>
    <property type="project" value="TreeGrafter"/>
</dbReference>
<dbReference type="GO" id="GO:0005886">
    <property type="term" value="C:plasma membrane"/>
    <property type="evidence" value="ECO:0007669"/>
    <property type="project" value="TreeGrafter"/>
</dbReference>
<sequence length="237" mass="26854">MAGQSPPGRPEQDRAQNCPRTVLLTKREAPPDSEAAEAVEDFRRKLKYYFMNPCDKFRARGRKPWKLSLQILKICLITIQLVSFGLSNQMMVTFKEENLMAFRHLFLKGYADHSVETYSVYTRSEVYDHIDFIIQQYTNLGSLTAGNHAYEKTGDVITPLSLCQQFYRNGTISPANESFNIDPHIDTECTDIFPLQPLTGSPMAGQQLNLTLDFKRCLFCSNQSSCIHTSSVTSSST</sequence>
<organism evidence="3 4">
    <name type="scientific">Aldrovandia affinis</name>
    <dbReference type="NCBI Taxonomy" id="143900"/>
    <lineage>
        <taxon>Eukaryota</taxon>
        <taxon>Metazoa</taxon>
        <taxon>Chordata</taxon>
        <taxon>Craniata</taxon>
        <taxon>Vertebrata</taxon>
        <taxon>Euteleostomi</taxon>
        <taxon>Actinopterygii</taxon>
        <taxon>Neopterygii</taxon>
        <taxon>Teleostei</taxon>
        <taxon>Notacanthiformes</taxon>
        <taxon>Halosauridae</taxon>
        <taxon>Aldrovandia</taxon>
    </lineage>
</organism>
<dbReference type="Proteomes" id="UP001221898">
    <property type="component" value="Unassembled WGS sequence"/>
</dbReference>
<dbReference type="InterPro" id="IPR039031">
    <property type="entry name" value="Mucolipin"/>
</dbReference>
<gene>
    <name evidence="3" type="ORF">AAFF_G00348210</name>
</gene>
<name>A0AAD7R5M0_9TELE</name>
<protein>
    <recommendedName>
        <fullName evidence="2">Mucolipin extracytosolic domain-containing protein</fullName>
    </recommendedName>
</protein>
<evidence type="ECO:0000313" key="4">
    <source>
        <dbReference type="Proteomes" id="UP001221898"/>
    </source>
</evidence>
<keyword evidence="4" id="KW-1185">Reference proteome</keyword>
<evidence type="ECO:0000313" key="3">
    <source>
        <dbReference type="EMBL" id="KAJ8366643.1"/>
    </source>
</evidence>
<dbReference type="GO" id="GO:0072345">
    <property type="term" value="F:NAADP-sensitive calcium-release channel activity"/>
    <property type="evidence" value="ECO:0007669"/>
    <property type="project" value="TreeGrafter"/>
</dbReference>
<reference evidence="3" key="1">
    <citation type="journal article" date="2023" name="Science">
        <title>Genome structures resolve the early diversification of teleost fishes.</title>
        <authorList>
            <person name="Parey E."/>
            <person name="Louis A."/>
            <person name="Montfort J."/>
            <person name="Bouchez O."/>
            <person name="Roques C."/>
            <person name="Iampietro C."/>
            <person name="Lluch J."/>
            <person name="Castinel A."/>
            <person name="Donnadieu C."/>
            <person name="Desvignes T."/>
            <person name="Floi Bucao C."/>
            <person name="Jouanno E."/>
            <person name="Wen M."/>
            <person name="Mejri S."/>
            <person name="Dirks R."/>
            <person name="Jansen H."/>
            <person name="Henkel C."/>
            <person name="Chen W.J."/>
            <person name="Zahm M."/>
            <person name="Cabau C."/>
            <person name="Klopp C."/>
            <person name="Thompson A.W."/>
            <person name="Robinson-Rechavi M."/>
            <person name="Braasch I."/>
            <person name="Lecointre G."/>
            <person name="Bobe J."/>
            <person name="Postlethwait J.H."/>
            <person name="Berthelot C."/>
            <person name="Roest Crollius H."/>
            <person name="Guiguen Y."/>
        </authorList>
    </citation>
    <scope>NUCLEOTIDE SEQUENCE</scope>
    <source>
        <strain evidence="3">NC1722</strain>
    </source>
</reference>
<comment type="caution">
    <text evidence="3">The sequence shown here is derived from an EMBL/GenBank/DDBJ whole genome shotgun (WGS) entry which is preliminary data.</text>
</comment>
<accession>A0AAD7R5M0</accession>
<dbReference type="InterPro" id="IPR049134">
    <property type="entry name" value="MCLN_ECD"/>
</dbReference>
<feature type="region of interest" description="Disordered" evidence="1">
    <location>
        <begin position="1"/>
        <end position="32"/>
    </location>
</feature>
<proteinExistence type="predicted"/>
<evidence type="ECO:0000256" key="1">
    <source>
        <dbReference type="SAM" id="MobiDB-lite"/>
    </source>
</evidence>
<dbReference type="Pfam" id="PF21381">
    <property type="entry name" value="MCLN_ECD"/>
    <property type="match status" value="1"/>
</dbReference>
<dbReference type="PANTHER" id="PTHR12127:SF5">
    <property type="entry name" value="MUCOLIPIN-3"/>
    <property type="match status" value="1"/>
</dbReference>